<evidence type="ECO:0000313" key="7">
    <source>
        <dbReference type="Proteomes" id="UP001159405"/>
    </source>
</evidence>
<dbReference type="InterPro" id="IPR000719">
    <property type="entry name" value="Prot_kinase_dom"/>
</dbReference>
<dbReference type="PANTHER" id="PTHR44329">
    <property type="entry name" value="SERINE/THREONINE-PROTEIN KINASE TNNI3K-RELATED"/>
    <property type="match status" value="1"/>
</dbReference>
<dbReference type="PROSITE" id="PS00107">
    <property type="entry name" value="PROTEIN_KINASE_ATP"/>
    <property type="match status" value="1"/>
</dbReference>
<feature type="domain" description="Protein kinase" evidence="5">
    <location>
        <begin position="162"/>
        <end position="401"/>
    </location>
</feature>
<reference evidence="6 7" key="1">
    <citation type="submission" date="2022-05" db="EMBL/GenBank/DDBJ databases">
        <authorList>
            <consortium name="Genoscope - CEA"/>
            <person name="William W."/>
        </authorList>
    </citation>
    <scope>NUCLEOTIDE SEQUENCE [LARGE SCALE GENOMIC DNA]</scope>
</reference>
<sequence>MQDLRGAGVQTPIPRPSREVRQREPDLERQLREMRQREENLQRQFWELQQNSQRQQQREGNLQRQLRETKQREENSQRQLRETQQREENLQRQLREAQQREGNLERQLRETRQREENLQRQLREKDQEVNELELSLSLAQQTISEQRRQETCDWVISRNEIQMTENCLGRGGWGSVNEGTYCGCTVAVKQIHDLILSRHNRLLFEREMNIASACRHPCLLQFIGATNDEGSPLFVTELMEKSLRALFEERPLSETEIRVISLDVARALNYLHQKKPSPIIHRDVSSANVLLWRQGDQWRGKVSDYGTANFMQQTMAVAPGATIYCAPEALSSNQTPKVDVYSFGVLLCEMSIGELPDPERRDEQVVLMSNRTLRGLVRRCLLTDPEARPTMQEIIDELSRA</sequence>
<dbReference type="Gene3D" id="1.10.510.10">
    <property type="entry name" value="Transferase(Phosphotransferase) domain 1"/>
    <property type="match status" value="1"/>
</dbReference>
<evidence type="ECO:0000256" key="1">
    <source>
        <dbReference type="ARBA" id="ARBA00022741"/>
    </source>
</evidence>
<gene>
    <name evidence="6" type="ORF">PLOB_00022702</name>
</gene>
<protein>
    <recommendedName>
        <fullName evidence="5">Protein kinase domain-containing protein</fullName>
    </recommendedName>
</protein>
<proteinExistence type="predicted"/>
<keyword evidence="1 3" id="KW-0547">Nucleotide-binding</keyword>
<dbReference type="EMBL" id="CALNXK010000269">
    <property type="protein sequence ID" value="CAH3180116.1"/>
    <property type="molecule type" value="Genomic_DNA"/>
</dbReference>
<keyword evidence="2 3" id="KW-0067">ATP-binding</keyword>
<dbReference type="Gene3D" id="3.30.200.20">
    <property type="entry name" value="Phosphorylase Kinase, domain 1"/>
    <property type="match status" value="1"/>
</dbReference>
<dbReference type="PROSITE" id="PS00109">
    <property type="entry name" value="PROTEIN_KINASE_TYR"/>
    <property type="match status" value="1"/>
</dbReference>
<accession>A0ABN8RL59</accession>
<organism evidence="6 7">
    <name type="scientific">Porites lobata</name>
    <dbReference type="NCBI Taxonomy" id="104759"/>
    <lineage>
        <taxon>Eukaryota</taxon>
        <taxon>Metazoa</taxon>
        <taxon>Cnidaria</taxon>
        <taxon>Anthozoa</taxon>
        <taxon>Hexacorallia</taxon>
        <taxon>Scleractinia</taxon>
        <taxon>Fungiina</taxon>
        <taxon>Poritidae</taxon>
        <taxon>Porites</taxon>
    </lineage>
</organism>
<evidence type="ECO:0000256" key="2">
    <source>
        <dbReference type="ARBA" id="ARBA00022840"/>
    </source>
</evidence>
<feature type="binding site" evidence="3">
    <location>
        <position position="189"/>
    </location>
    <ligand>
        <name>ATP</name>
        <dbReference type="ChEBI" id="CHEBI:30616"/>
    </ligand>
</feature>
<dbReference type="InterPro" id="IPR008266">
    <property type="entry name" value="Tyr_kinase_AS"/>
</dbReference>
<keyword evidence="7" id="KW-1185">Reference proteome</keyword>
<dbReference type="PANTHER" id="PTHR44329:SF298">
    <property type="entry name" value="MIXED LINEAGE KINASE DOMAIN-LIKE PROTEIN"/>
    <property type="match status" value="1"/>
</dbReference>
<feature type="region of interest" description="Disordered" evidence="4">
    <location>
        <begin position="1"/>
        <end position="26"/>
    </location>
</feature>
<comment type="caution">
    <text evidence="6">The sequence shown here is derived from an EMBL/GenBank/DDBJ whole genome shotgun (WGS) entry which is preliminary data.</text>
</comment>
<evidence type="ECO:0000256" key="4">
    <source>
        <dbReference type="SAM" id="MobiDB-lite"/>
    </source>
</evidence>
<evidence type="ECO:0000256" key="3">
    <source>
        <dbReference type="PROSITE-ProRule" id="PRU10141"/>
    </source>
</evidence>
<dbReference type="Proteomes" id="UP001159405">
    <property type="component" value="Unassembled WGS sequence"/>
</dbReference>
<dbReference type="SUPFAM" id="SSF56112">
    <property type="entry name" value="Protein kinase-like (PK-like)"/>
    <property type="match status" value="1"/>
</dbReference>
<feature type="compositionally biased region" description="Basic and acidic residues" evidence="4">
    <location>
        <begin position="65"/>
        <end position="122"/>
    </location>
</feature>
<feature type="region of interest" description="Disordered" evidence="4">
    <location>
        <begin position="50"/>
        <end position="122"/>
    </location>
</feature>
<feature type="compositionally biased region" description="Basic and acidic residues" evidence="4">
    <location>
        <begin position="16"/>
        <end position="26"/>
    </location>
</feature>
<evidence type="ECO:0000313" key="6">
    <source>
        <dbReference type="EMBL" id="CAH3180116.1"/>
    </source>
</evidence>
<dbReference type="InterPro" id="IPR017441">
    <property type="entry name" value="Protein_kinase_ATP_BS"/>
</dbReference>
<dbReference type="Pfam" id="PF00069">
    <property type="entry name" value="Pkinase"/>
    <property type="match status" value="1"/>
</dbReference>
<dbReference type="InterPro" id="IPR011009">
    <property type="entry name" value="Kinase-like_dom_sf"/>
</dbReference>
<evidence type="ECO:0000259" key="5">
    <source>
        <dbReference type="PROSITE" id="PS50011"/>
    </source>
</evidence>
<dbReference type="PROSITE" id="PS50011">
    <property type="entry name" value="PROTEIN_KINASE_DOM"/>
    <property type="match status" value="1"/>
</dbReference>
<dbReference type="InterPro" id="IPR051681">
    <property type="entry name" value="Ser/Thr_Kinases-Pseudokinases"/>
</dbReference>
<name>A0ABN8RL59_9CNID</name>